<dbReference type="AlphaFoldDB" id="A0A9W7FQT5"/>
<dbReference type="GO" id="GO:0016279">
    <property type="term" value="F:protein-lysine N-methyltransferase activity"/>
    <property type="evidence" value="ECO:0007669"/>
    <property type="project" value="TreeGrafter"/>
</dbReference>
<evidence type="ECO:0000313" key="2">
    <source>
        <dbReference type="EMBL" id="GMI16396.1"/>
    </source>
</evidence>
<comment type="caution">
    <text evidence="2">The sequence shown here is derived from an EMBL/GenBank/DDBJ whole genome shotgun (WGS) entry which is preliminary data.</text>
</comment>
<reference evidence="3" key="1">
    <citation type="journal article" date="2023" name="Commun. Biol.">
        <title>Genome analysis of Parmales, the sister group of diatoms, reveals the evolutionary specialization of diatoms from phago-mixotrophs to photoautotrophs.</title>
        <authorList>
            <person name="Ban H."/>
            <person name="Sato S."/>
            <person name="Yoshikawa S."/>
            <person name="Yamada K."/>
            <person name="Nakamura Y."/>
            <person name="Ichinomiya M."/>
            <person name="Sato N."/>
            <person name="Blanc-Mathieu R."/>
            <person name="Endo H."/>
            <person name="Kuwata A."/>
            <person name="Ogata H."/>
        </authorList>
    </citation>
    <scope>NUCLEOTIDE SEQUENCE [LARGE SCALE GENOMIC DNA]</scope>
    <source>
        <strain evidence="3">NIES 3700</strain>
    </source>
</reference>
<protein>
    <recommendedName>
        <fullName evidence="4">SET domain-containing protein</fullName>
    </recommendedName>
</protein>
<dbReference type="PANTHER" id="PTHR13271">
    <property type="entry name" value="UNCHARACTERIZED PUTATIVE METHYLTRANSFERASE"/>
    <property type="match status" value="1"/>
</dbReference>
<evidence type="ECO:0008006" key="4">
    <source>
        <dbReference type="Google" id="ProtNLM"/>
    </source>
</evidence>
<dbReference type="SUPFAM" id="SSF82199">
    <property type="entry name" value="SET domain"/>
    <property type="match status" value="1"/>
</dbReference>
<gene>
    <name evidence="2" type="ORF">TrLO_g12288</name>
</gene>
<accession>A0A9W7FQT5</accession>
<evidence type="ECO:0000313" key="3">
    <source>
        <dbReference type="Proteomes" id="UP001165122"/>
    </source>
</evidence>
<sequence length="324" mass="35296">MSSLASTTTSSSTTASSSKKRRLETHDSPSAPTNELHRWALNNGCQIYSSIEIKPSPLGDSGLFVSSDLPSQTSIITLPSSCIITHSIASESEIGRACIKKNEEVGEKFIMQSYLSLGRREVEGHQFKDYLESLPNISPDPCSWPPSHRALLNGTNLGHAVESLITSTRLDYVNNFPEDFKSRVSLSDFIWAGGIIRSRAFPGRLGREIASDGCGVLLPFIDMANHRRGEPVEWVKNKNSSVSLKLRDGKVAGCEIFNNYGGKGNESFLMSYGFALDDTSDDSYGLELGRRGEGGGVVKVGQRQVLEEAVDTLREMLGGAEEEV</sequence>
<evidence type="ECO:0000256" key="1">
    <source>
        <dbReference type="SAM" id="MobiDB-lite"/>
    </source>
</evidence>
<feature type="region of interest" description="Disordered" evidence="1">
    <location>
        <begin position="1"/>
        <end position="35"/>
    </location>
</feature>
<feature type="compositionally biased region" description="Low complexity" evidence="1">
    <location>
        <begin position="1"/>
        <end position="17"/>
    </location>
</feature>
<dbReference type="Gene3D" id="3.90.1410.10">
    <property type="entry name" value="set domain protein methyltransferase, domain 1"/>
    <property type="match status" value="1"/>
</dbReference>
<dbReference type="OrthoDB" id="198969at2759"/>
<name>A0A9W7FQT5_9STRA</name>
<dbReference type="InterPro" id="IPR050600">
    <property type="entry name" value="SETD3_SETD6_MTase"/>
</dbReference>
<proteinExistence type="predicted"/>
<keyword evidence="3" id="KW-1185">Reference proteome</keyword>
<dbReference type="Proteomes" id="UP001165122">
    <property type="component" value="Unassembled WGS sequence"/>
</dbReference>
<dbReference type="EMBL" id="BRXW01000251">
    <property type="protein sequence ID" value="GMI16396.1"/>
    <property type="molecule type" value="Genomic_DNA"/>
</dbReference>
<organism evidence="2 3">
    <name type="scientific">Triparma laevis f. longispina</name>
    <dbReference type="NCBI Taxonomy" id="1714387"/>
    <lineage>
        <taxon>Eukaryota</taxon>
        <taxon>Sar</taxon>
        <taxon>Stramenopiles</taxon>
        <taxon>Ochrophyta</taxon>
        <taxon>Bolidophyceae</taxon>
        <taxon>Parmales</taxon>
        <taxon>Triparmaceae</taxon>
        <taxon>Triparma</taxon>
    </lineage>
</organism>
<dbReference type="InterPro" id="IPR046341">
    <property type="entry name" value="SET_dom_sf"/>
</dbReference>